<proteinExistence type="predicted"/>
<dbReference type="PANTHER" id="PTHR46148:SF44">
    <property type="entry name" value="GAG-POL POLYPROTEIN"/>
    <property type="match status" value="1"/>
</dbReference>
<dbReference type="GeneID" id="121205993"/>
<evidence type="ECO:0000313" key="2">
    <source>
        <dbReference type="RefSeq" id="XP_040932077.1"/>
    </source>
</evidence>
<dbReference type="Proteomes" id="UP000818029">
    <property type="component" value="Chromosome A09"/>
</dbReference>
<accession>A0ABM2YNG6</accession>
<name>A0ABM2YNG6_GOSHI</name>
<dbReference type="RefSeq" id="XP_040932077.1">
    <property type="nucleotide sequence ID" value="XM_041076143.1"/>
</dbReference>
<sequence>MAPYEALYGHRCRTPSCWTKLGEQHALAPELVSDTEDKVKLIQDQLNMALDRQKSYADLKRKETEYFVGDFVFLKVSPWKKIEVKPDLTFEEEPVRILDREVKVLRRKLVPLVKVLWQNHSSEEATWELDERVIQIFEDMLRHCVSEFKGDWKEIYKVGLICDSEEKGESDS</sequence>
<gene>
    <name evidence="2" type="primary">LOC121205993</name>
</gene>
<evidence type="ECO:0000313" key="1">
    <source>
        <dbReference type="Proteomes" id="UP000818029"/>
    </source>
</evidence>
<dbReference type="SUPFAM" id="SSF54160">
    <property type="entry name" value="Chromo domain-like"/>
    <property type="match status" value="1"/>
</dbReference>
<keyword evidence="1" id="KW-1185">Reference proteome</keyword>
<organism evidence="1 2">
    <name type="scientific">Gossypium hirsutum</name>
    <name type="common">Upland cotton</name>
    <name type="synonym">Gossypium mexicanum</name>
    <dbReference type="NCBI Taxonomy" id="3635"/>
    <lineage>
        <taxon>Eukaryota</taxon>
        <taxon>Viridiplantae</taxon>
        <taxon>Streptophyta</taxon>
        <taxon>Embryophyta</taxon>
        <taxon>Tracheophyta</taxon>
        <taxon>Spermatophyta</taxon>
        <taxon>Magnoliopsida</taxon>
        <taxon>eudicotyledons</taxon>
        <taxon>Gunneridae</taxon>
        <taxon>Pentapetalae</taxon>
        <taxon>rosids</taxon>
        <taxon>malvids</taxon>
        <taxon>Malvales</taxon>
        <taxon>Malvaceae</taxon>
        <taxon>Malvoideae</taxon>
        <taxon>Gossypium</taxon>
    </lineage>
</organism>
<reference evidence="2" key="2">
    <citation type="submission" date="2025-08" db="UniProtKB">
        <authorList>
            <consortium name="RefSeq"/>
        </authorList>
    </citation>
    <scope>IDENTIFICATION</scope>
</reference>
<reference evidence="1" key="1">
    <citation type="journal article" date="2020" name="Nat. Genet.">
        <title>Genomic diversifications of five Gossypium allopolyploid species and their impact on cotton improvement.</title>
        <authorList>
            <person name="Chen Z.J."/>
            <person name="Sreedasyam A."/>
            <person name="Ando A."/>
            <person name="Song Q."/>
            <person name="De Santiago L.M."/>
            <person name="Hulse-Kemp A.M."/>
            <person name="Ding M."/>
            <person name="Ye W."/>
            <person name="Kirkbride R.C."/>
            <person name="Jenkins J."/>
            <person name="Plott C."/>
            <person name="Lovell J."/>
            <person name="Lin Y.M."/>
            <person name="Vaughn R."/>
            <person name="Liu B."/>
            <person name="Simpson S."/>
            <person name="Scheffler B.E."/>
            <person name="Wen L."/>
            <person name="Saski C.A."/>
            <person name="Grover C.E."/>
            <person name="Hu G."/>
            <person name="Conover J.L."/>
            <person name="Carlson J.W."/>
            <person name="Shu S."/>
            <person name="Boston L.B."/>
            <person name="Williams M."/>
            <person name="Peterson D.G."/>
            <person name="McGee K."/>
            <person name="Jones D.C."/>
            <person name="Wendel J.F."/>
            <person name="Stelly D.M."/>
            <person name="Grimwood J."/>
            <person name="Schmutz J."/>
        </authorList>
    </citation>
    <scope>NUCLEOTIDE SEQUENCE [LARGE SCALE GENOMIC DNA]</scope>
    <source>
        <strain evidence="1">cv. TM-1</strain>
    </source>
</reference>
<dbReference type="PANTHER" id="PTHR46148">
    <property type="entry name" value="CHROMO DOMAIN-CONTAINING PROTEIN"/>
    <property type="match status" value="1"/>
</dbReference>
<protein>
    <recommendedName>
        <fullName evidence="3">DNA/RNA polymerases superfamily protein</fullName>
    </recommendedName>
</protein>
<dbReference type="InterPro" id="IPR016197">
    <property type="entry name" value="Chromo-like_dom_sf"/>
</dbReference>
<evidence type="ECO:0008006" key="3">
    <source>
        <dbReference type="Google" id="ProtNLM"/>
    </source>
</evidence>